<protein>
    <submittedName>
        <fullName evidence="1">Uncharacterized protein</fullName>
    </submittedName>
</protein>
<gene>
    <name evidence="1" type="ORF">WF834_02160</name>
</gene>
<evidence type="ECO:0000313" key="1">
    <source>
        <dbReference type="EMBL" id="MEJ5194989.1"/>
    </source>
</evidence>
<comment type="caution">
    <text evidence="1">The sequence shown here is derived from an EMBL/GenBank/DDBJ whole genome shotgun (WGS) entry which is preliminary data.</text>
</comment>
<reference evidence="1" key="1">
    <citation type="submission" date="2024-03" db="EMBL/GenBank/DDBJ databases">
        <authorList>
            <person name="Plomp N."/>
            <person name="Harmsen H.J."/>
        </authorList>
    </citation>
    <scope>NUCLEOTIDE SEQUENCE</scope>
    <source>
        <strain evidence="1">HTF-128</strain>
    </source>
</reference>
<evidence type="ECO:0000313" key="2">
    <source>
        <dbReference type="Proteomes" id="UP001373196"/>
    </source>
</evidence>
<organism evidence="1 2">
    <name type="scientific">Faecalibacterium wellingii</name>
    <dbReference type="NCBI Taxonomy" id="2929491"/>
    <lineage>
        <taxon>Bacteria</taxon>
        <taxon>Bacillati</taxon>
        <taxon>Bacillota</taxon>
        <taxon>Clostridia</taxon>
        <taxon>Eubacteriales</taxon>
        <taxon>Oscillospiraceae</taxon>
        <taxon>Faecalibacterium</taxon>
    </lineage>
</organism>
<dbReference type="Proteomes" id="UP001373196">
    <property type="component" value="Unassembled WGS sequence"/>
</dbReference>
<name>A0AB35Y185_9FIRM</name>
<accession>A0AB35Y185</accession>
<dbReference type="RefSeq" id="WP_179859799.1">
    <property type="nucleotide sequence ID" value="NZ_JBBFGL010000002.1"/>
</dbReference>
<dbReference type="AlphaFoldDB" id="A0AB35Y185"/>
<sequence>MSDEKKIVIKAEQEKDTAQENTNPALLMKTPAMPLKMEFAEKITKEPEVKIKKANS</sequence>
<proteinExistence type="predicted"/>
<dbReference type="EMBL" id="JBBFGL010000002">
    <property type="protein sequence ID" value="MEJ5194989.1"/>
    <property type="molecule type" value="Genomic_DNA"/>
</dbReference>